<feature type="domain" description="HAMP" evidence="13">
    <location>
        <begin position="303"/>
        <end position="357"/>
    </location>
</feature>
<dbReference type="OrthoDB" id="2489132at2"/>
<sequence>MLNFGFKTALLLSVIAIVTLTVGSSNYLSYLRASDILHDTIYEGVEQRVTLEGKTVSDYITAKTKAVVNLADDYRKYRYTSNHAERMRVGAISALIPTLTAGFANGDAFASFENNIWVKGKNPPNYDPRKRGWYQDAMRSSGPIFTDPYNDATTGELMVSIGQHASNGTVILADIPLTVLSETVSQIQIKGAVALIMTDDSTVLASSSPVVQTGKKVTDYPSLVHIARGVKNNENTIQDYTLDGVDKVMFSQRIKYGDKDWYMMIGLDNDVVFSQLNEMRNKSLILTVVYVVLSIIVTLLVLNFLYRPILALKKTIIGLSQGNGDLTHRLDVESNDDLGQIADGINKFIASLQSMMLDIQAATFTLKDNIAKLKLQSEDNSSILNHHVQETEQIVTAIEEMSATADSVAQNASDAAQFTKEAAGIGNGALSNVDEAKTRVTNLVDDVDTTASSLQAMSDETKDISTVLNVIGDIAEQTNLLALNAAIEAARAGEQGRGFAVVADEVRALASRTQSSTEEIEQALNRLLSRNTQVVDAMNGTKSACQETSETTDQVSDSINSLTEQVSGITELTIQIATAAEEQSSVSQEISRNMTAINDIVNQLNKNGEEGLKQTENINQVNTNLADIVGKFKLQ</sequence>
<dbReference type="PANTHER" id="PTHR32089">
    <property type="entry name" value="METHYL-ACCEPTING CHEMOTAXIS PROTEIN MCPB"/>
    <property type="match status" value="1"/>
</dbReference>
<evidence type="ECO:0000256" key="5">
    <source>
        <dbReference type="ARBA" id="ARBA00022692"/>
    </source>
</evidence>
<evidence type="ECO:0000256" key="4">
    <source>
        <dbReference type="ARBA" id="ARBA00022500"/>
    </source>
</evidence>
<dbReference type="CDD" id="cd06225">
    <property type="entry name" value="HAMP"/>
    <property type="match status" value="1"/>
</dbReference>
<evidence type="ECO:0000256" key="7">
    <source>
        <dbReference type="ARBA" id="ARBA00023136"/>
    </source>
</evidence>
<dbReference type="GO" id="GO:0006935">
    <property type="term" value="P:chemotaxis"/>
    <property type="evidence" value="ECO:0007669"/>
    <property type="project" value="UniProtKB-KW"/>
</dbReference>
<evidence type="ECO:0000256" key="9">
    <source>
        <dbReference type="ARBA" id="ARBA00029447"/>
    </source>
</evidence>
<evidence type="ECO:0000256" key="2">
    <source>
        <dbReference type="ARBA" id="ARBA00004651"/>
    </source>
</evidence>
<feature type="transmembrane region" description="Helical" evidence="11">
    <location>
        <begin position="284"/>
        <end position="306"/>
    </location>
</feature>
<keyword evidence="6 11" id="KW-1133">Transmembrane helix</keyword>
<dbReference type="Gene3D" id="1.10.287.950">
    <property type="entry name" value="Methyl-accepting chemotaxis protein"/>
    <property type="match status" value="1"/>
</dbReference>
<keyword evidence="5 11" id="KW-0812">Transmembrane</keyword>
<organism evidence="14 15">
    <name type="scientific">Vibrio quintilis</name>
    <dbReference type="NCBI Taxonomy" id="1117707"/>
    <lineage>
        <taxon>Bacteria</taxon>
        <taxon>Pseudomonadati</taxon>
        <taxon>Pseudomonadota</taxon>
        <taxon>Gammaproteobacteria</taxon>
        <taxon>Vibrionales</taxon>
        <taxon>Vibrionaceae</taxon>
        <taxon>Vibrio</taxon>
    </lineage>
</organism>
<dbReference type="Gene3D" id="3.30.450.20">
    <property type="entry name" value="PAS domain"/>
    <property type="match status" value="2"/>
</dbReference>
<accession>A0A1M7YW10</accession>
<dbReference type="STRING" id="1117707.VQ7734_02514"/>
<dbReference type="SMART" id="SM00283">
    <property type="entry name" value="MA"/>
    <property type="match status" value="1"/>
</dbReference>
<evidence type="ECO:0000256" key="8">
    <source>
        <dbReference type="ARBA" id="ARBA00023224"/>
    </source>
</evidence>
<dbReference type="SUPFAM" id="SSF103190">
    <property type="entry name" value="Sensory domain-like"/>
    <property type="match status" value="1"/>
</dbReference>
<dbReference type="Proteomes" id="UP000184600">
    <property type="component" value="Unassembled WGS sequence"/>
</dbReference>
<evidence type="ECO:0000256" key="11">
    <source>
        <dbReference type="SAM" id="Phobius"/>
    </source>
</evidence>
<comment type="subcellular location">
    <subcellularLocation>
        <location evidence="1">Cell inner membrane</location>
    </subcellularLocation>
    <subcellularLocation>
        <location evidence="2">Cell membrane</location>
        <topology evidence="2">Multi-pass membrane protein</topology>
    </subcellularLocation>
</comment>
<dbReference type="InterPro" id="IPR004089">
    <property type="entry name" value="MCPsignal_dom"/>
</dbReference>
<dbReference type="InterPro" id="IPR003660">
    <property type="entry name" value="HAMP_dom"/>
</dbReference>
<dbReference type="GO" id="GO:0007165">
    <property type="term" value="P:signal transduction"/>
    <property type="evidence" value="ECO:0007669"/>
    <property type="project" value="UniProtKB-KW"/>
</dbReference>
<dbReference type="InterPro" id="IPR033479">
    <property type="entry name" value="dCache_1"/>
</dbReference>
<keyword evidence="7 11" id="KW-0472">Membrane</keyword>
<evidence type="ECO:0000256" key="1">
    <source>
        <dbReference type="ARBA" id="ARBA00004533"/>
    </source>
</evidence>
<protein>
    <submittedName>
        <fullName evidence="14">Methyl-accepting chemotaxis protein PctC</fullName>
    </submittedName>
</protein>
<dbReference type="Pfam" id="PF02743">
    <property type="entry name" value="dCache_1"/>
    <property type="match status" value="1"/>
</dbReference>
<keyword evidence="3" id="KW-1003">Cell membrane</keyword>
<evidence type="ECO:0000313" key="15">
    <source>
        <dbReference type="Proteomes" id="UP000184600"/>
    </source>
</evidence>
<evidence type="ECO:0000313" key="14">
    <source>
        <dbReference type="EMBL" id="SHO56745.1"/>
    </source>
</evidence>
<dbReference type="PROSITE" id="PS50885">
    <property type="entry name" value="HAMP"/>
    <property type="match status" value="1"/>
</dbReference>
<dbReference type="InterPro" id="IPR029151">
    <property type="entry name" value="Sensor-like_sf"/>
</dbReference>
<evidence type="ECO:0000256" key="6">
    <source>
        <dbReference type="ARBA" id="ARBA00022989"/>
    </source>
</evidence>
<dbReference type="AlphaFoldDB" id="A0A1M7YW10"/>
<dbReference type="EMBL" id="FRFG01000028">
    <property type="protein sequence ID" value="SHO56745.1"/>
    <property type="molecule type" value="Genomic_DNA"/>
</dbReference>
<feature type="domain" description="Methyl-accepting transducer" evidence="12">
    <location>
        <begin position="362"/>
        <end position="598"/>
    </location>
</feature>
<evidence type="ECO:0000256" key="3">
    <source>
        <dbReference type="ARBA" id="ARBA00022475"/>
    </source>
</evidence>
<evidence type="ECO:0000256" key="10">
    <source>
        <dbReference type="PROSITE-ProRule" id="PRU00284"/>
    </source>
</evidence>
<dbReference type="SMART" id="SM00304">
    <property type="entry name" value="HAMP"/>
    <property type="match status" value="2"/>
</dbReference>
<evidence type="ECO:0000259" key="12">
    <source>
        <dbReference type="PROSITE" id="PS50111"/>
    </source>
</evidence>
<dbReference type="Pfam" id="PF00672">
    <property type="entry name" value="HAMP"/>
    <property type="match status" value="1"/>
</dbReference>
<dbReference type="PANTHER" id="PTHR32089:SF55">
    <property type="entry name" value="METHYL ACCEPTING SENSORY TRANSDUCER WITH CACHE_2 SMALL MOLECULE BINDING DOMAIN"/>
    <property type="match status" value="1"/>
</dbReference>
<dbReference type="RefSeq" id="WP_073583023.1">
    <property type="nucleotide sequence ID" value="NZ_AP024897.1"/>
</dbReference>
<name>A0A1M7YW10_9VIBR</name>
<dbReference type="SUPFAM" id="SSF58104">
    <property type="entry name" value="Methyl-accepting chemotaxis protein (MCP) signaling domain"/>
    <property type="match status" value="1"/>
</dbReference>
<proteinExistence type="inferred from homology"/>
<evidence type="ECO:0000259" key="13">
    <source>
        <dbReference type="PROSITE" id="PS50885"/>
    </source>
</evidence>
<keyword evidence="4" id="KW-0145">Chemotaxis</keyword>
<dbReference type="Pfam" id="PF00015">
    <property type="entry name" value="MCPsignal"/>
    <property type="match status" value="1"/>
</dbReference>
<comment type="similarity">
    <text evidence="9">Belongs to the methyl-accepting chemotaxis (MCP) protein family.</text>
</comment>
<gene>
    <name evidence="14" type="primary">pctC_7</name>
    <name evidence="14" type="ORF">VQ7734_02514</name>
</gene>
<dbReference type="CDD" id="cd11386">
    <property type="entry name" value="MCP_signal"/>
    <property type="match status" value="1"/>
</dbReference>
<dbReference type="GO" id="GO:0005886">
    <property type="term" value="C:plasma membrane"/>
    <property type="evidence" value="ECO:0007669"/>
    <property type="project" value="UniProtKB-SubCell"/>
</dbReference>
<keyword evidence="8 10" id="KW-0807">Transducer</keyword>
<dbReference type="PROSITE" id="PS50111">
    <property type="entry name" value="CHEMOTAXIS_TRANSDUC_2"/>
    <property type="match status" value="1"/>
</dbReference>
<dbReference type="FunFam" id="1.10.287.950:FF:000001">
    <property type="entry name" value="Methyl-accepting chemotaxis sensory transducer"/>
    <property type="match status" value="1"/>
</dbReference>
<reference evidence="15" key="1">
    <citation type="submission" date="2016-12" db="EMBL/GenBank/DDBJ databases">
        <authorList>
            <person name="Rodrigo-Torres L."/>
            <person name="Arahal R.D."/>
            <person name="Lucena T."/>
        </authorList>
    </citation>
    <scope>NUCLEOTIDE SEQUENCE [LARGE SCALE GENOMIC DNA]</scope>
</reference>
<keyword evidence="15" id="KW-1185">Reference proteome</keyword>